<dbReference type="EMBL" id="JAUTXU010000036">
    <property type="protein sequence ID" value="KAK3717569.1"/>
    <property type="molecule type" value="Genomic_DNA"/>
</dbReference>
<sequence length="694" mass="78023">MQSFFYLPWLLTCISSLLLLRRVPGVEARQSSRSTSHSHLHRRDNGYDTVVEHIDPNAPEHEGDFFKFVTRPDITAPRWNIRKRNASAIAPGYWFVGPYQDPTQDERGGAWVGPHIYSGDGELVWSGVPEFKGFDAFDFRVSNVLGKDQISLMYRHENALVLDEGYEVVKRLGINDVEDGEVHLNMHDVNFVNHGKSALLLKTIEKEATDEILENSGLDYDDGCRIHYYGFEEVNATTGKTLFSWSSEGHVGLEESYLTRNRKKRCRSDTGWDYIHANAIDKFPDGDYLLSGRHCNTIYKISHKDGSIVWRLAGSPSDSDQDGRRMSDFTFPEHFSGQHDVRVRAQNSSHTLISFLDNAEIPQAQPRTTNEFSRGFVLLLRTDRMSMTAEVVHRYDHPHGEYAPGRGSYQILPGGNTFIGWTSYALHTEYDIHGNLVLEAQMLPKLKSYRSYKFPWIGRPRQPPDVHSVAIGSVDNETVITSVHVSWNGATEVGSWTLYKTDINGTERELIAATHSRGFETGLLYEGYASHVIVVALDAQGDTLGESDVVATILSSKDFYNPAVLDEEGWLQSHALENGLLPASSRARSALSSLISSPVTGFLLGMVVCAAVVLVIAAFWHGKETTAKVSGWWRKLFPRRDGRGWGREKDEEAVVFDGEEITLVDQDEDEGDGEEDGDEEEKEKQKLRMKGEEG</sequence>
<comment type="caution">
    <text evidence="1">The sequence shown here is derived from an EMBL/GenBank/DDBJ whole genome shotgun (WGS) entry which is preliminary data.</text>
</comment>
<organism evidence="1 2">
    <name type="scientific">Vermiconidia calcicola</name>
    <dbReference type="NCBI Taxonomy" id="1690605"/>
    <lineage>
        <taxon>Eukaryota</taxon>
        <taxon>Fungi</taxon>
        <taxon>Dikarya</taxon>
        <taxon>Ascomycota</taxon>
        <taxon>Pezizomycotina</taxon>
        <taxon>Dothideomycetes</taxon>
        <taxon>Dothideomycetidae</taxon>
        <taxon>Mycosphaerellales</taxon>
        <taxon>Extremaceae</taxon>
        <taxon>Vermiconidia</taxon>
    </lineage>
</organism>
<keyword evidence="2" id="KW-1185">Reference proteome</keyword>
<protein>
    <submittedName>
        <fullName evidence="1">Uncharacterized protein</fullName>
    </submittedName>
</protein>
<dbReference type="Proteomes" id="UP001281147">
    <property type="component" value="Unassembled WGS sequence"/>
</dbReference>
<reference evidence="1" key="1">
    <citation type="submission" date="2023-07" db="EMBL/GenBank/DDBJ databases">
        <title>Black Yeasts Isolated from many extreme environments.</title>
        <authorList>
            <person name="Coleine C."/>
            <person name="Stajich J.E."/>
            <person name="Selbmann L."/>
        </authorList>
    </citation>
    <scope>NUCLEOTIDE SEQUENCE</scope>
    <source>
        <strain evidence="1">CCFEE 5714</strain>
    </source>
</reference>
<name>A0ACC3NI89_9PEZI</name>
<gene>
    <name evidence="1" type="ORF">LTR37_005635</name>
</gene>
<accession>A0ACC3NI89</accession>
<proteinExistence type="predicted"/>
<evidence type="ECO:0000313" key="2">
    <source>
        <dbReference type="Proteomes" id="UP001281147"/>
    </source>
</evidence>
<evidence type="ECO:0000313" key="1">
    <source>
        <dbReference type="EMBL" id="KAK3717569.1"/>
    </source>
</evidence>